<accession>A0A1F7RGT0</accession>
<organism evidence="1 2">
    <name type="scientific">Candidatus Schekmanbacteria bacterium GWA2_38_11</name>
    <dbReference type="NCBI Taxonomy" id="1817876"/>
    <lineage>
        <taxon>Bacteria</taxon>
        <taxon>Candidatus Schekmaniibacteriota</taxon>
    </lineage>
</organism>
<comment type="caution">
    <text evidence="1">The sequence shown here is derived from an EMBL/GenBank/DDBJ whole genome shotgun (WGS) entry which is preliminary data.</text>
</comment>
<sequence length="184" mass="20951">MGLFGRKKIYIKREDFPVVINNIARSLEALREEYIFGSLSQLKREGVDVSNISRDISPGSQLEDALKGFQLTSMMGITWDYIRSIEDKLAFDLALSKHMNAEKESRAWDYRERYIDCQGDMDALAKTLSFDVYKSIGSPIPRDEFLIQFQGGAYVLIGLCQAATYSACGDSKMERKIRGTMRFT</sequence>
<evidence type="ECO:0000313" key="2">
    <source>
        <dbReference type="Proteomes" id="UP000178526"/>
    </source>
</evidence>
<name>A0A1F7RGT0_9BACT</name>
<dbReference type="AlphaFoldDB" id="A0A1F7RGT0"/>
<gene>
    <name evidence="1" type="ORF">A2042_02725</name>
</gene>
<reference evidence="1 2" key="1">
    <citation type="journal article" date="2016" name="Nat. Commun.">
        <title>Thousands of microbial genomes shed light on interconnected biogeochemical processes in an aquifer system.</title>
        <authorList>
            <person name="Anantharaman K."/>
            <person name="Brown C.T."/>
            <person name="Hug L.A."/>
            <person name="Sharon I."/>
            <person name="Castelle C.J."/>
            <person name="Probst A.J."/>
            <person name="Thomas B.C."/>
            <person name="Singh A."/>
            <person name="Wilkins M.J."/>
            <person name="Karaoz U."/>
            <person name="Brodie E.L."/>
            <person name="Williams K.H."/>
            <person name="Hubbard S.S."/>
            <person name="Banfield J.F."/>
        </authorList>
    </citation>
    <scope>NUCLEOTIDE SEQUENCE [LARGE SCALE GENOMIC DNA]</scope>
</reference>
<dbReference type="EMBL" id="MGDB01000107">
    <property type="protein sequence ID" value="OGL40124.1"/>
    <property type="molecule type" value="Genomic_DNA"/>
</dbReference>
<proteinExistence type="predicted"/>
<evidence type="ECO:0000313" key="1">
    <source>
        <dbReference type="EMBL" id="OGL40124.1"/>
    </source>
</evidence>
<dbReference type="Proteomes" id="UP000178526">
    <property type="component" value="Unassembled WGS sequence"/>
</dbReference>
<protein>
    <submittedName>
        <fullName evidence="1">Uncharacterized protein</fullName>
    </submittedName>
</protein>